<comment type="caution">
    <text evidence="2">The sequence shown here is derived from an EMBL/GenBank/DDBJ whole genome shotgun (WGS) entry which is preliminary data.</text>
</comment>
<dbReference type="Proteomes" id="UP001610335">
    <property type="component" value="Unassembled WGS sequence"/>
</dbReference>
<feature type="region of interest" description="Disordered" evidence="1">
    <location>
        <begin position="205"/>
        <end position="228"/>
    </location>
</feature>
<evidence type="ECO:0000313" key="2">
    <source>
        <dbReference type="EMBL" id="KAL2819903.1"/>
    </source>
</evidence>
<accession>A0ABR4HWM8</accession>
<name>A0ABR4HWM8_9EURO</name>
<evidence type="ECO:0000313" key="3">
    <source>
        <dbReference type="Proteomes" id="UP001610335"/>
    </source>
</evidence>
<feature type="region of interest" description="Disordered" evidence="1">
    <location>
        <begin position="1"/>
        <end position="27"/>
    </location>
</feature>
<dbReference type="Pfam" id="PF12855">
    <property type="entry name" value="Ecl1"/>
    <property type="match status" value="1"/>
</dbReference>
<proteinExistence type="predicted"/>
<organism evidence="2 3">
    <name type="scientific">Aspergillus cavernicola</name>
    <dbReference type="NCBI Taxonomy" id="176166"/>
    <lineage>
        <taxon>Eukaryota</taxon>
        <taxon>Fungi</taxon>
        <taxon>Dikarya</taxon>
        <taxon>Ascomycota</taxon>
        <taxon>Pezizomycotina</taxon>
        <taxon>Eurotiomycetes</taxon>
        <taxon>Eurotiomycetidae</taxon>
        <taxon>Eurotiales</taxon>
        <taxon>Aspergillaceae</taxon>
        <taxon>Aspergillus</taxon>
        <taxon>Aspergillus subgen. Nidulantes</taxon>
    </lineage>
</organism>
<protein>
    <submittedName>
        <fullName evidence="2">Life-span regulatory factor-domain-containing protein</fullName>
    </submittedName>
</protein>
<sequence>MTQSNTFSHHRRSPSGSNSSKLRTGRPVLHRKGASFANSSISKLGSGQARISTADDEPVTEMAASFLNYCAMCERQITVPDNRLLYCSESCRRKDSHKPLSASLPSYITMSAPTTLQSSLPMSPPTIVAPLTPTKAPVTASQPIRIPSHMHDAKTDLDPTEWKPVIATDARSASVMASDAWKYLSQFHGDDSVLPIRRARIDHHSSTSLSTLPSLSHTPSTASSVSSIASDYMGPHESVYRPLLPRHKPSFSGSNILAKGMDLVVPHIAVTPDSPVDVSNSGSIFPASSGLWDEKTVEASTAIVDMCSAHAVPVSEVN</sequence>
<reference evidence="2 3" key="1">
    <citation type="submission" date="2024-07" db="EMBL/GenBank/DDBJ databases">
        <title>Section-level genome sequencing and comparative genomics of Aspergillus sections Usti and Cavernicolus.</title>
        <authorList>
            <consortium name="Lawrence Berkeley National Laboratory"/>
            <person name="Nybo J.L."/>
            <person name="Vesth T.C."/>
            <person name="Theobald S."/>
            <person name="Frisvad J.C."/>
            <person name="Larsen T.O."/>
            <person name="Kjaerboelling I."/>
            <person name="Rothschild-Mancinelli K."/>
            <person name="Lyhne E.K."/>
            <person name="Kogle M.E."/>
            <person name="Barry K."/>
            <person name="Clum A."/>
            <person name="Na H."/>
            <person name="Ledsgaard L."/>
            <person name="Lin J."/>
            <person name="Lipzen A."/>
            <person name="Kuo A."/>
            <person name="Riley R."/>
            <person name="Mondo S."/>
            <person name="LaButti K."/>
            <person name="Haridas S."/>
            <person name="Pangalinan J."/>
            <person name="Salamov A.A."/>
            <person name="Simmons B.A."/>
            <person name="Magnuson J.K."/>
            <person name="Chen J."/>
            <person name="Drula E."/>
            <person name="Henrissat B."/>
            <person name="Wiebenga A."/>
            <person name="Lubbers R.J."/>
            <person name="Gomes A.C."/>
            <person name="Makela M.R."/>
            <person name="Stajich J."/>
            <person name="Grigoriev I.V."/>
            <person name="Mortensen U.H."/>
            <person name="De vries R.P."/>
            <person name="Baker S.E."/>
            <person name="Andersen M.R."/>
        </authorList>
    </citation>
    <scope>NUCLEOTIDE SEQUENCE [LARGE SCALE GENOMIC DNA]</scope>
    <source>
        <strain evidence="2 3">CBS 600.67</strain>
    </source>
</reference>
<feature type="compositionally biased region" description="Low complexity" evidence="1">
    <location>
        <begin position="206"/>
        <end position="228"/>
    </location>
</feature>
<dbReference type="InterPro" id="IPR024368">
    <property type="entry name" value="Ecl1/2/3"/>
</dbReference>
<keyword evidence="3" id="KW-1185">Reference proteome</keyword>
<dbReference type="EMBL" id="JBFXLS010000073">
    <property type="protein sequence ID" value="KAL2819903.1"/>
    <property type="molecule type" value="Genomic_DNA"/>
</dbReference>
<gene>
    <name evidence="2" type="ORF">BDW59DRAFT_118898</name>
</gene>
<evidence type="ECO:0000256" key="1">
    <source>
        <dbReference type="SAM" id="MobiDB-lite"/>
    </source>
</evidence>